<gene>
    <name evidence="1" type="ORF">SAMN05660845_1686</name>
</gene>
<dbReference type="RefSeq" id="WP_091476092.1">
    <property type="nucleotide sequence ID" value="NZ_FOJT01000004.1"/>
</dbReference>
<name>A0A1I0YDY0_9FLAO</name>
<dbReference type="EMBL" id="FOJT01000004">
    <property type="protein sequence ID" value="SFB11382.1"/>
    <property type="molecule type" value="Genomic_DNA"/>
</dbReference>
<dbReference type="OrthoDB" id="893802at2"/>
<organism evidence="1 2">
    <name type="scientific">Flavobacterium swingsii</name>
    <dbReference type="NCBI Taxonomy" id="498292"/>
    <lineage>
        <taxon>Bacteria</taxon>
        <taxon>Pseudomonadati</taxon>
        <taxon>Bacteroidota</taxon>
        <taxon>Flavobacteriia</taxon>
        <taxon>Flavobacteriales</taxon>
        <taxon>Flavobacteriaceae</taxon>
        <taxon>Flavobacterium</taxon>
    </lineage>
</organism>
<accession>A0A1I0YDY0</accession>
<evidence type="ECO:0000313" key="1">
    <source>
        <dbReference type="EMBL" id="SFB11382.1"/>
    </source>
</evidence>
<reference evidence="2" key="1">
    <citation type="submission" date="2016-10" db="EMBL/GenBank/DDBJ databases">
        <authorList>
            <person name="Varghese N."/>
            <person name="Submissions S."/>
        </authorList>
    </citation>
    <scope>NUCLEOTIDE SEQUENCE [LARGE SCALE GENOMIC DNA]</scope>
    <source>
        <strain evidence="2">DSM 21789</strain>
    </source>
</reference>
<proteinExistence type="predicted"/>
<dbReference type="AlphaFoldDB" id="A0A1I0YDY0"/>
<sequence>MKNLALLIIVALSIIGCSKDEGNKFSFELRPIDSAVLPVELKKDSLYELPFNYIRPSTCHIFEGFYYEKNSNVRIIAIKNSVIEQNNCEPATVNPITEILKFIPTTEASYVFKLWKGTDASGADVFEEIEIPVVP</sequence>
<keyword evidence="2" id="KW-1185">Reference proteome</keyword>
<evidence type="ECO:0008006" key="3">
    <source>
        <dbReference type="Google" id="ProtNLM"/>
    </source>
</evidence>
<evidence type="ECO:0000313" key="2">
    <source>
        <dbReference type="Proteomes" id="UP000199604"/>
    </source>
</evidence>
<dbReference type="STRING" id="498292.SAMN05660845_1686"/>
<protein>
    <recommendedName>
        <fullName evidence="3">Lipoprotein</fullName>
    </recommendedName>
</protein>
<dbReference type="PROSITE" id="PS51257">
    <property type="entry name" value="PROKAR_LIPOPROTEIN"/>
    <property type="match status" value="1"/>
</dbReference>
<dbReference type="Proteomes" id="UP000199604">
    <property type="component" value="Unassembled WGS sequence"/>
</dbReference>